<feature type="domain" description="N-acetyltransferase" evidence="4">
    <location>
        <begin position="8"/>
        <end position="177"/>
    </location>
</feature>
<evidence type="ECO:0000256" key="3">
    <source>
        <dbReference type="ARBA" id="ARBA00038502"/>
    </source>
</evidence>
<evidence type="ECO:0000313" key="5">
    <source>
        <dbReference type="EMBL" id="UVI29003.1"/>
    </source>
</evidence>
<evidence type="ECO:0000256" key="2">
    <source>
        <dbReference type="ARBA" id="ARBA00023315"/>
    </source>
</evidence>
<dbReference type="EMBL" id="CP091430">
    <property type="protein sequence ID" value="UVI29003.1"/>
    <property type="molecule type" value="Genomic_DNA"/>
</dbReference>
<dbReference type="InterPro" id="IPR016181">
    <property type="entry name" value="Acyl_CoA_acyltransferase"/>
</dbReference>
<name>A0ABY5S692_9BACL</name>
<dbReference type="PROSITE" id="PS51186">
    <property type="entry name" value="GNAT"/>
    <property type="match status" value="1"/>
</dbReference>
<keyword evidence="2" id="KW-0012">Acyltransferase</keyword>
<reference evidence="5" key="1">
    <citation type="submission" date="2022-01" db="EMBL/GenBank/DDBJ databases">
        <title>Paenibacillus spongiae sp. nov., isolated from marine sponge.</title>
        <authorList>
            <person name="Li Z."/>
            <person name="Zhang M."/>
        </authorList>
    </citation>
    <scope>NUCLEOTIDE SEQUENCE</scope>
    <source>
        <strain evidence="5">PHS-Z3</strain>
    </source>
</reference>
<keyword evidence="6" id="KW-1185">Reference proteome</keyword>
<evidence type="ECO:0000313" key="6">
    <source>
        <dbReference type="Proteomes" id="UP001057877"/>
    </source>
</evidence>
<dbReference type="Pfam" id="PF13302">
    <property type="entry name" value="Acetyltransf_3"/>
    <property type="match status" value="1"/>
</dbReference>
<keyword evidence="1" id="KW-0808">Transferase</keyword>
<dbReference type="Proteomes" id="UP001057877">
    <property type="component" value="Chromosome"/>
</dbReference>
<dbReference type="PANTHER" id="PTHR43792:SF8">
    <property type="entry name" value="[RIBOSOMAL PROTEIN US5]-ALANINE N-ACETYLTRANSFERASE"/>
    <property type="match status" value="1"/>
</dbReference>
<organism evidence="5 6">
    <name type="scientific">Paenibacillus spongiae</name>
    <dbReference type="NCBI Taxonomy" id="2909671"/>
    <lineage>
        <taxon>Bacteria</taxon>
        <taxon>Bacillati</taxon>
        <taxon>Bacillota</taxon>
        <taxon>Bacilli</taxon>
        <taxon>Bacillales</taxon>
        <taxon>Paenibacillaceae</taxon>
        <taxon>Paenibacillus</taxon>
    </lineage>
</organism>
<dbReference type="PANTHER" id="PTHR43792">
    <property type="entry name" value="GNAT FAMILY, PUTATIVE (AFU_ORTHOLOGUE AFUA_3G00765)-RELATED-RELATED"/>
    <property type="match status" value="1"/>
</dbReference>
<dbReference type="Gene3D" id="3.40.630.30">
    <property type="match status" value="1"/>
</dbReference>
<evidence type="ECO:0000259" key="4">
    <source>
        <dbReference type="PROSITE" id="PS51186"/>
    </source>
</evidence>
<accession>A0ABY5S692</accession>
<dbReference type="SUPFAM" id="SSF55729">
    <property type="entry name" value="Acyl-CoA N-acyltransferases (Nat)"/>
    <property type="match status" value="1"/>
</dbReference>
<dbReference type="InterPro" id="IPR051531">
    <property type="entry name" value="N-acetyltransferase"/>
</dbReference>
<dbReference type="InterPro" id="IPR000182">
    <property type="entry name" value="GNAT_dom"/>
</dbReference>
<gene>
    <name evidence="5" type="ORF">L1F29_26715</name>
</gene>
<dbReference type="RefSeq" id="WP_258385090.1">
    <property type="nucleotide sequence ID" value="NZ_CP091430.1"/>
</dbReference>
<sequence length="187" mass="22007">MKIYAKRIYIRRLQMDDADQLLELLIRNKSFLQPLEPLRQESYYTLEWQKESLEKVQYDWEHDVGYGFGIYLNNGRLIGRVNISNISRGAWESCTIGYLLDEPLNGQGFMTEAVASAVHYCFNDAGLHRVQSAVMPHNAASIRVLEKVGFRYEGFAEYYLKINGNWEHHNIYSMTREYWKPQSRILN</sequence>
<evidence type="ECO:0000256" key="1">
    <source>
        <dbReference type="ARBA" id="ARBA00022679"/>
    </source>
</evidence>
<comment type="similarity">
    <text evidence="3">Belongs to the acetyltransferase family. RimJ subfamily.</text>
</comment>
<protein>
    <submittedName>
        <fullName evidence="5">GNAT family N-acetyltransferase</fullName>
    </submittedName>
</protein>
<proteinExistence type="inferred from homology"/>